<evidence type="ECO:0000256" key="8">
    <source>
        <dbReference type="SAM" id="Phobius"/>
    </source>
</evidence>
<organism evidence="11 12">
    <name type="scientific">Halobellus clavatus</name>
    <dbReference type="NCBI Taxonomy" id="660517"/>
    <lineage>
        <taxon>Archaea</taxon>
        <taxon>Methanobacteriati</taxon>
        <taxon>Methanobacteriota</taxon>
        <taxon>Stenosarchaea group</taxon>
        <taxon>Halobacteria</taxon>
        <taxon>Halobacteriales</taxon>
        <taxon>Haloferacaceae</taxon>
        <taxon>Halobellus</taxon>
    </lineage>
</organism>
<dbReference type="AlphaFoldDB" id="A0A1H3EXQ1"/>
<feature type="transmembrane region" description="Helical" evidence="8">
    <location>
        <begin position="199"/>
        <end position="218"/>
    </location>
</feature>
<keyword evidence="5 11" id="KW-0067">ATP-binding</keyword>
<accession>A0A1H3EXQ1</accession>
<dbReference type="Proteomes" id="UP000199170">
    <property type="component" value="Unassembled WGS sequence"/>
</dbReference>
<evidence type="ECO:0000259" key="9">
    <source>
        <dbReference type="PROSITE" id="PS50893"/>
    </source>
</evidence>
<dbReference type="STRING" id="660517.SAMN04487946_10310"/>
<keyword evidence="7 8" id="KW-0472">Membrane</keyword>
<evidence type="ECO:0000256" key="3">
    <source>
        <dbReference type="ARBA" id="ARBA00022692"/>
    </source>
</evidence>
<dbReference type="InterPro" id="IPR017871">
    <property type="entry name" value="ABC_transporter-like_CS"/>
</dbReference>
<dbReference type="PROSITE" id="PS50929">
    <property type="entry name" value="ABC_TM1F"/>
    <property type="match status" value="1"/>
</dbReference>
<dbReference type="Pfam" id="PF00005">
    <property type="entry name" value="ABC_tran"/>
    <property type="match status" value="1"/>
</dbReference>
<reference evidence="12" key="1">
    <citation type="submission" date="2016-10" db="EMBL/GenBank/DDBJ databases">
        <authorList>
            <person name="Varghese N."/>
            <person name="Submissions S."/>
        </authorList>
    </citation>
    <scope>NUCLEOTIDE SEQUENCE [LARGE SCALE GENOMIC DNA]</scope>
    <source>
        <strain evidence="12">CGMCC 1.10118</strain>
    </source>
</reference>
<sequence>MSDADGGFTDIRDSVDGHPMRRLLGSARPYWPRITLGVLAAMLTRFARLVPPVIVATTIDRVVLGSADPGLLTEAGLLPGGAITGEAARLAFLRQLIVIAALAYLLRSVTRFGSRYLLQSSAQKIQRDLRNETYDHLQHLSMDFFANHQTGGMMSILNSDINRLEQFLNTEFRQLIRVVATVGGIAAVLWYYAPTLALIALAPVPIIGLASVVFLRWIEPRYKSLRETVARLNTRLENNLGGVAVVKAFNRYAFERDRVAERSEAYHDEKVAALRIRRGFFATLRLLTGVVFVLILFVGGRAIITTPPGEAALISTGAFAAFFLYLRRLYSPMRRIGRSANKYQLAKSSAERVFGLLGQDPTVTEPEDPHVPDRIDGDVAFEDVWFGYDDREPVLKSVSLDVPAGATIGLAGATGAGKSTLVKLVPRLHDVDDGRVTVDGRDVRTYDLEALRESIAIVEQNPYLFSGTVAENIAYGDSEVLAAEGGDGNPDAGRERVVAAAEAAAADEFISGLPEGYDTEIGERGIKLSGGQRQRIAIARALLNDPAIIVFDEATSDVDTETEEEIKESIDRLIEDRTAFVIAHRLSTIRDADRVVVLDDGEIVESGSHDRLVADSGEYAALWDAQVDDARTADASD</sequence>
<evidence type="ECO:0000313" key="11">
    <source>
        <dbReference type="EMBL" id="SDX83390.1"/>
    </source>
</evidence>
<evidence type="ECO:0000313" key="12">
    <source>
        <dbReference type="Proteomes" id="UP000199170"/>
    </source>
</evidence>
<dbReference type="PROSITE" id="PS50893">
    <property type="entry name" value="ABC_TRANSPORTER_2"/>
    <property type="match status" value="1"/>
</dbReference>
<dbReference type="InterPro" id="IPR003593">
    <property type="entry name" value="AAA+_ATPase"/>
</dbReference>
<keyword evidence="12" id="KW-1185">Reference proteome</keyword>
<dbReference type="InterPro" id="IPR003439">
    <property type="entry name" value="ABC_transporter-like_ATP-bd"/>
</dbReference>
<evidence type="ECO:0000256" key="5">
    <source>
        <dbReference type="ARBA" id="ARBA00022840"/>
    </source>
</evidence>
<evidence type="ECO:0000259" key="10">
    <source>
        <dbReference type="PROSITE" id="PS50929"/>
    </source>
</evidence>
<dbReference type="GO" id="GO:0016020">
    <property type="term" value="C:membrane"/>
    <property type="evidence" value="ECO:0007669"/>
    <property type="project" value="UniProtKB-SubCell"/>
</dbReference>
<dbReference type="Gene3D" id="3.40.50.300">
    <property type="entry name" value="P-loop containing nucleotide triphosphate hydrolases"/>
    <property type="match status" value="1"/>
</dbReference>
<dbReference type="EMBL" id="FNPB01000003">
    <property type="protein sequence ID" value="SDX83390.1"/>
    <property type="molecule type" value="Genomic_DNA"/>
</dbReference>
<feature type="transmembrane region" description="Helical" evidence="8">
    <location>
        <begin position="175"/>
        <end position="193"/>
    </location>
</feature>
<proteinExistence type="predicted"/>
<keyword evidence="3 8" id="KW-0812">Transmembrane</keyword>
<dbReference type="RefSeq" id="WP_089766141.1">
    <property type="nucleotide sequence ID" value="NZ_FNPB01000003.1"/>
</dbReference>
<dbReference type="Gene3D" id="1.20.1560.10">
    <property type="entry name" value="ABC transporter type 1, transmembrane domain"/>
    <property type="match status" value="1"/>
</dbReference>
<keyword evidence="4" id="KW-0547">Nucleotide-binding</keyword>
<evidence type="ECO:0000256" key="1">
    <source>
        <dbReference type="ARBA" id="ARBA00004141"/>
    </source>
</evidence>
<feature type="domain" description="ABC transmembrane type-1" evidence="10">
    <location>
        <begin position="36"/>
        <end position="345"/>
    </location>
</feature>
<evidence type="ECO:0000256" key="2">
    <source>
        <dbReference type="ARBA" id="ARBA00022448"/>
    </source>
</evidence>
<dbReference type="SUPFAM" id="SSF52540">
    <property type="entry name" value="P-loop containing nucleoside triphosphate hydrolases"/>
    <property type="match status" value="1"/>
</dbReference>
<dbReference type="Pfam" id="PF00664">
    <property type="entry name" value="ABC_membrane"/>
    <property type="match status" value="1"/>
</dbReference>
<feature type="domain" description="ABC transporter" evidence="9">
    <location>
        <begin position="379"/>
        <end position="625"/>
    </location>
</feature>
<feature type="transmembrane region" description="Helical" evidence="8">
    <location>
        <begin position="310"/>
        <end position="326"/>
    </location>
</feature>
<dbReference type="FunFam" id="3.40.50.300:FF:000287">
    <property type="entry name" value="Multidrug ABC transporter ATP-binding protein"/>
    <property type="match status" value="1"/>
</dbReference>
<dbReference type="PANTHER" id="PTHR43394">
    <property type="entry name" value="ATP-DEPENDENT PERMEASE MDL1, MITOCHONDRIAL"/>
    <property type="match status" value="1"/>
</dbReference>
<dbReference type="PANTHER" id="PTHR43394:SF1">
    <property type="entry name" value="ATP-BINDING CASSETTE SUB-FAMILY B MEMBER 10, MITOCHONDRIAL"/>
    <property type="match status" value="1"/>
</dbReference>
<dbReference type="InterPro" id="IPR027417">
    <property type="entry name" value="P-loop_NTPase"/>
</dbReference>
<keyword evidence="2" id="KW-0813">Transport</keyword>
<evidence type="ECO:0000256" key="7">
    <source>
        <dbReference type="ARBA" id="ARBA00023136"/>
    </source>
</evidence>
<dbReference type="InterPro" id="IPR011527">
    <property type="entry name" value="ABC1_TM_dom"/>
</dbReference>
<dbReference type="OrthoDB" id="121502at2157"/>
<dbReference type="SMART" id="SM00382">
    <property type="entry name" value="AAA"/>
    <property type="match status" value="1"/>
</dbReference>
<keyword evidence="6 8" id="KW-1133">Transmembrane helix</keyword>
<dbReference type="GO" id="GO:0005524">
    <property type="term" value="F:ATP binding"/>
    <property type="evidence" value="ECO:0007669"/>
    <property type="project" value="UniProtKB-KW"/>
</dbReference>
<evidence type="ECO:0000256" key="4">
    <source>
        <dbReference type="ARBA" id="ARBA00022741"/>
    </source>
</evidence>
<dbReference type="CDD" id="cd18565">
    <property type="entry name" value="ABC_6TM_exporter_like"/>
    <property type="match status" value="1"/>
</dbReference>
<comment type="subcellular location">
    <subcellularLocation>
        <location evidence="1">Membrane</location>
        <topology evidence="1">Multi-pass membrane protein</topology>
    </subcellularLocation>
</comment>
<dbReference type="InterPro" id="IPR039421">
    <property type="entry name" value="Type_1_exporter"/>
</dbReference>
<name>A0A1H3EXQ1_9EURY</name>
<dbReference type="SUPFAM" id="SSF90123">
    <property type="entry name" value="ABC transporter transmembrane region"/>
    <property type="match status" value="1"/>
</dbReference>
<dbReference type="GO" id="GO:0015421">
    <property type="term" value="F:ABC-type oligopeptide transporter activity"/>
    <property type="evidence" value="ECO:0007669"/>
    <property type="project" value="TreeGrafter"/>
</dbReference>
<feature type="transmembrane region" description="Helical" evidence="8">
    <location>
        <begin position="87"/>
        <end position="106"/>
    </location>
</feature>
<gene>
    <name evidence="11" type="ORF">SAMN04487946_10310</name>
</gene>
<feature type="transmembrane region" description="Helical" evidence="8">
    <location>
        <begin position="284"/>
        <end position="304"/>
    </location>
</feature>
<dbReference type="GO" id="GO:0016887">
    <property type="term" value="F:ATP hydrolysis activity"/>
    <property type="evidence" value="ECO:0007669"/>
    <property type="project" value="InterPro"/>
</dbReference>
<dbReference type="InterPro" id="IPR036640">
    <property type="entry name" value="ABC1_TM_sf"/>
</dbReference>
<dbReference type="PROSITE" id="PS00211">
    <property type="entry name" value="ABC_TRANSPORTER_1"/>
    <property type="match status" value="1"/>
</dbReference>
<evidence type="ECO:0000256" key="6">
    <source>
        <dbReference type="ARBA" id="ARBA00022989"/>
    </source>
</evidence>
<protein>
    <submittedName>
        <fullName evidence="11">ATP-binding cassette, subfamily B</fullName>
    </submittedName>
</protein>